<keyword evidence="6" id="KW-1003">Cell membrane</keyword>
<evidence type="ECO:0000256" key="9">
    <source>
        <dbReference type="ARBA" id="ARBA00049183"/>
    </source>
</evidence>
<evidence type="ECO:0000313" key="14">
    <source>
        <dbReference type="EMBL" id="SHJ29406.1"/>
    </source>
</evidence>
<dbReference type="UniPathway" id="UPA00958"/>
<dbReference type="SUPFAM" id="SSF53756">
    <property type="entry name" value="UDP-Glycosyltransferase/glycogen phosphorylase"/>
    <property type="match status" value="2"/>
</dbReference>
<evidence type="ECO:0000313" key="15">
    <source>
        <dbReference type="Proteomes" id="UP000184040"/>
    </source>
</evidence>
<keyword evidence="6" id="KW-0997">Cell inner membrane</keyword>
<comment type="function">
    <text evidence="1">Involved in lipopolysaccharide (LPS) biosynthesis. Catalyzes the transfer of 3-deoxy-D-manno-octulosonate (Kdo) residue(s) from CMP-Kdo to lipid IV(A), the tetraacyldisaccharide-1,4'-bisphosphate precursor of lipid A.</text>
</comment>
<evidence type="ECO:0000256" key="5">
    <source>
        <dbReference type="ARBA" id="ARBA00019077"/>
    </source>
</evidence>
<dbReference type="EC" id="2.4.99.12" evidence="4"/>
<keyword evidence="6" id="KW-0472">Membrane</keyword>
<dbReference type="STRING" id="313368.SAMN04488012_10722"/>
<reference evidence="14 15" key="1">
    <citation type="submission" date="2016-11" db="EMBL/GenBank/DDBJ databases">
        <authorList>
            <person name="Jaros S."/>
            <person name="Januszkiewicz K."/>
            <person name="Wedrychowicz H."/>
        </authorList>
    </citation>
    <scope>NUCLEOTIDE SEQUENCE [LARGE SCALE GENOMIC DNA]</scope>
    <source>
        <strain evidence="14 15">DSM 26892</strain>
    </source>
</reference>
<evidence type="ECO:0000256" key="11">
    <source>
        <dbReference type="PIRSR" id="PIRSR639901-2"/>
    </source>
</evidence>
<dbReference type="InterPro" id="IPR039901">
    <property type="entry name" value="Kdotransferase"/>
</dbReference>
<evidence type="ECO:0000259" key="13">
    <source>
        <dbReference type="Pfam" id="PF04413"/>
    </source>
</evidence>
<dbReference type="AlphaFoldDB" id="A0A1M6I4L1"/>
<feature type="site" description="Transition state stabilizer" evidence="11">
    <location>
        <position position="211"/>
    </location>
</feature>
<evidence type="ECO:0000256" key="4">
    <source>
        <dbReference type="ARBA" id="ARBA00012621"/>
    </source>
</evidence>
<dbReference type="CDD" id="cd03801">
    <property type="entry name" value="GT4_PimA-like"/>
    <property type="match status" value="1"/>
</dbReference>
<feature type="site" description="Transition state stabilizer" evidence="11">
    <location>
        <position position="133"/>
    </location>
</feature>
<dbReference type="EMBL" id="FQZA01000007">
    <property type="protein sequence ID" value="SHJ29406.1"/>
    <property type="molecule type" value="Genomic_DNA"/>
</dbReference>
<dbReference type="Pfam" id="PF00534">
    <property type="entry name" value="Glycos_transf_1"/>
    <property type="match status" value="1"/>
</dbReference>
<gene>
    <name evidence="14" type="ORF">SAMN04488012_10722</name>
</gene>
<evidence type="ECO:0000256" key="2">
    <source>
        <dbReference type="ARBA" id="ARBA00004196"/>
    </source>
</evidence>
<sequence>MSLPGRALYALYRVLAAGIAPAAYRRDADKLTSQGVPGDRLAERRGLQSGNRPAGRVIWVHAVSVGEAMSILPLAQRLSRDATVVLTTTTATSARMVAARAPDLVHRFAPLDTGRAVRRFLDHWRPDLLVLTESELWPRQITEAHDRAIPVALVGARLSGRSLRRWQKLRPLARHMLDRIGLILAQDERTARGLRELGARDDRLRVIGTLKTAADPLPVDTARLDEMQGALAGRPVWVAASTHPGEEVIAAEAHRTLLNDRPDLLLILVPRHPERGDAIAAELQDRGFWVTQRSTAALPDARCQIYLADTLGELGLWFSLAPAAFVGGSFTDMGGHNPVEPAQLGCHAVTGPHITNAADIYAALVDQGAATVIDDPAQLPAAIAPFLDGDRAGAAELQAPDLDAVADELRGLAARPSETAPPVVLAPNFKRRLSGVTATVVRLVPLQARQIAIRATAPALPDHVPQIPLWRLPLLPRRVRRVWHARRNVEMIGGLALRHLLRKRMALLFTSASQRRHTGLTKWLIARMDAVVATSDKTAAYLDRPASVIRHGIDTDAFTPAPDRTALRQRLGLPDGLLIGCFGRIRSSKGTDLFVDAMIAVLPAHPDATALVMGRATEKDRAFLQDLKARVEAAGLSGRILFPPEVPVHEIADHYAALDLYVAPQRWEGFGLTPLEAMACGVPVIATTVGAFDELVVDGQTGALVPPGEASVIADAVRTALSDRDRLAQLGAAARTHVRAHFTLQSEADALIAIYRDLLRRA</sequence>
<dbReference type="Gene3D" id="3.40.50.11720">
    <property type="entry name" value="3-Deoxy-D-manno-octulosonic-acid transferase, N-terminal domain"/>
    <property type="match status" value="1"/>
</dbReference>
<evidence type="ECO:0000256" key="8">
    <source>
        <dbReference type="ARBA" id="ARBA00031445"/>
    </source>
</evidence>
<keyword evidence="7 14" id="KW-0808">Transferase</keyword>
<protein>
    <recommendedName>
        <fullName evidence="5">3-deoxy-D-manno-octulosonic acid transferase</fullName>
        <ecNumber evidence="4">2.4.99.12</ecNumber>
    </recommendedName>
    <alternativeName>
        <fullName evidence="8">Lipid IV(A) 3-deoxy-D-manno-octulosonic acid transferase</fullName>
    </alternativeName>
</protein>
<comment type="catalytic activity">
    <reaction evidence="9">
        <text>lipid IVA (E. coli) + CMP-3-deoxy-beta-D-manno-octulosonate = alpha-Kdo-(2-&gt;6)-lipid IVA (E. coli) + CMP + H(+)</text>
        <dbReference type="Rhea" id="RHEA:28066"/>
        <dbReference type="ChEBI" id="CHEBI:15378"/>
        <dbReference type="ChEBI" id="CHEBI:58603"/>
        <dbReference type="ChEBI" id="CHEBI:60364"/>
        <dbReference type="ChEBI" id="CHEBI:60377"/>
        <dbReference type="ChEBI" id="CHEBI:85987"/>
        <dbReference type="EC" id="2.4.99.12"/>
    </reaction>
</comment>
<evidence type="ECO:0000256" key="7">
    <source>
        <dbReference type="ARBA" id="ARBA00022679"/>
    </source>
</evidence>
<dbReference type="GO" id="GO:0030313">
    <property type="term" value="C:cell envelope"/>
    <property type="evidence" value="ECO:0007669"/>
    <property type="project" value="UniProtKB-SubCell"/>
</dbReference>
<dbReference type="PANTHER" id="PTHR42755:SF1">
    <property type="entry name" value="3-DEOXY-D-MANNO-OCTULOSONIC ACID TRANSFERASE, MITOCHONDRIAL-RELATED"/>
    <property type="match status" value="1"/>
</dbReference>
<dbReference type="GO" id="GO:0009244">
    <property type="term" value="P:lipopolysaccharide core region biosynthetic process"/>
    <property type="evidence" value="ECO:0007669"/>
    <property type="project" value="UniProtKB-UniPathway"/>
</dbReference>
<comment type="subcellular location">
    <subcellularLocation>
        <location evidence="2">Cell envelope</location>
    </subcellularLocation>
</comment>
<keyword evidence="15" id="KW-1185">Reference proteome</keyword>
<dbReference type="GO" id="GO:0043842">
    <property type="term" value="F:Kdo transferase activity"/>
    <property type="evidence" value="ECO:0007669"/>
    <property type="project" value="UniProtKB-EC"/>
</dbReference>
<dbReference type="Gene3D" id="3.40.50.2000">
    <property type="entry name" value="Glycogen Phosphorylase B"/>
    <property type="match status" value="3"/>
</dbReference>
<accession>A0A1M6I4L1</accession>
<evidence type="ECO:0000256" key="3">
    <source>
        <dbReference type="ARBA" id="ARBA00004713"/>
    </source>
</evidence>
<dbReference type="Pfam" id="PF04413">
    <property type="entry name" value="Glycos_transf_N"/>
    <property type="match status" value="1"/>
</dbReference>
<feature type="domain" description="3-deoxy-D-manno-octulosonic-acid transferase N-terminal" evidence="13">
    <location>
        <begin position="40"/>
        <end position="213"/>
    </location>
</feature>
<dbReference type="InterPro" id="IPR038107">
    <property type="entry name" value="Glycos_transf_N_sf"/>
</dbReference>
<organism evidence="14 15">
    <name type="scientific">Palleronia salina</name>
    <dbReference type="NCBI Taxonomy" id="313368"/>
    <lineage>
        <taxon>Bacteria</taxon>
        <taxon>Pseudomonadati</taxon>
        <taxon>Pseudomonadota</taxon>
        <taxon>Alphaproteobacteria</taxon>
        <taxon>Rhodobacterales</taxon>
        <taxon>Roseobacteraceae</taxon>
        <taxon>Palleronia</taxon>
    </lineage>
</organism>
<dbReference type="PANTHER" id="PTHR42755">
    <property type="entry name" value="3-DEOXY-MANNO-OCTULOSONATE CYTIDYLYLTRANSFERASE"/>
    <property type="match status" value="1"/>
</dbReference>
<feature type="active site" description="Proton acceptor" evidence="10">
    <location>
        <position position="67"/>
    </location>
</feature>
<feature type="domain" description="Glycosyl transferase family 1" evidence="12">
    <location>
        <begin position="564"/>
        <end position="736"/>
    </location>
</feature>
<dbReference type="GO" id="GO:0005886">
    <property type="term" value="C:plasma membrane"/>
    <property type="evidence" value="ECO:0007669"/>
    <property type="project" value="TreeGrafter"/>
</dbReference>
<dbReference type="InterPro" id="IPR001296">
    <property type="entry name" value="Glyco_trans_1"/>
</dbReference>
<name>A0A1M6I4L1_9RHOB</name>
<dbReference type="InterPro" id="IPR007507">
    <property type="entry name" value="Glycos_transf_N"/>
</dbReference>
<evidence type="ECO:0000256" key="6">
    <source>
        <dbReference type="ARBA" id="ARBA00022519"/>
    </source>
</evidence>
<evidence type="ECO:0000256" key="1">
    <source>
        <dbReference type="ARBA" id="ARBA00003394"/>
    </source>
</evidence>
<dbReference type="GO" id="GO:0009245">
    <property type="term" value="P:lipid A biosynthetic process"/>
    <property type="evidence" value="ECO:0007669"/>
    <property type="project" value="TreeGrafter"/>
</dbReference>
<evidence type="ECO:0000259" key="12">
    <source>
        <dbReference type="Pfam" id="PF00534"/>
    </source>
</evidence>
<comment type="pathway">
    <text evidence="3">Bacterial outer membrane biogenesis; LPS core biosynthesis.</text>
</comment>
<evidence type="ECO:0000256" key="10">
    <source>
        <dbReference type="PIRSR" id="PIRSR639901-1"/>
    </source>
</evidence>
<dbReference type="Proteomes" id="UP000184040">
    <property type="component" value="Unassembled WGS sequence"/>
</dbReference>
<proteinExistence type="predicted"/>